<comment type="caution">
    <text evidence="6">The sequence shown here is derived from an EMBL/GenBank/DDBJ whole genome shotgun (WGS) entry which is preliminary data.</text>
</comment>
<dbReference type="PANTHER" id="PTHR43335:SF4">
    <property type="entry name" value="ABC TRANSPORTER, ATP-BINDING PROTEIN"/>
    <property type="match status" value="1"/>
</dbReference>
<name>A0A367ZTA2_9BACT</name>
<dbReference type="InterPro" id="IPR017871">
    <property type="entry name" value="ABC_transporter-like_CS"/>
</dbReference>
<evidence type="ECO:0000256" key="3">
    <source>
        <dbReference type="ARBA" id="ARBA00022741"/>
    </source>
</evidence>
<dbReference type="CDD" id="cd03230">
    <property type="entry name" value="ABC_DR_subfamily_A"/>
    <property type="match status" value="1"/>
</dbReference>
<dbReference type="Pfam" id="PF00005">
    <property type="entry name" value="ABC_tran"/>
    <property type="match status" value="1"/>
</dbReference>
<evidence type="ECO:0000256" key="4">
    <source>
        <dbReference type="ARBA" id="ARBA00022840"/>
    </source>
</evidence>
<comment type="similarity">
    <text evidence="1">Belongs to the ABC transporter superfamily.</text>
</comment>
<dbReference type="InterPro" id="IPR027417">
    <property type="entry name" value="P-loop_NTPase"/>
</dbReference>
<dbReference type="AlphaFoldDB" id="A0A367ZTA2"/>
<dbReference type="PROSITE" id="PS50893">
    <property type="entry name" value="ABC_TRANSPORTER_2"/>
    <property type="match status" value="1"/>
</dbReference>
<dbReference type="EMBL" id="QOQW01000003">
    <property type="protein sequence ID" value="RCK81077.1"/>
    <property type="molecule type" value="Genomic_DNA"/>
</dbReference>
<protein>
    <submittedName>
        <fullName evidence="6">ABC transporter, ATP-binding protein</fullName>
    </submittedName>
</protein>
<dbReference type="InterPro" id="IPR003439">
    <property type="entry name" value="ABC_transporter-like_ATP-bd"/>
</dbReference>
<evidence type="ECO:0000313" key="7">
    <source>
        <dbReference type="Proteomes" id="UP000252355"/>
    </source>
</evidence>
<dbReference type="Gene3D" id="3.40.50.300">
    <property type="entry name" value="P-loop containing nucleotide triphosphate hydrolases"/>
    <property type="match status" value="1"/>
</dbReference>
<dbReference type="GO" id="GO:0016887">
    <property type="term" value="F:ATP hydrolysis activity"/>
    <property type="evidence" value="ECO:0007669"/>
    <property type="project" value="InterPro"/>
</dbReference>
<proteinExistence type="inferred from homology"/>
<keyword evidence="4 6" id="KW-0067">ATP-binding</keyword>
<accession>A0A367ZTA2</accession>
<evidence type="ECO:0000259" key="5">
    <source>
        <dbReference type="PROSITE" id="PS50893"/>
    </source>
</evidence>
<evidence type="ECO:0000256" key="1">
    <source>
        <dbReference type="ARBA" id="ARBA00005417"/>
    </source>
</evidence>
<evidence type="ECO:0000256" key="2">
    <source>
        <dbReference type="ARBA" id="ARBA00022448"/>
    </source>
</evidence>
<dbReference type="SUPFAM" id="SSF52540">
    <property type="entry name" value="P-loop containing nucleoside triphosphate hydrolases"/>
    <property type="match status" value="1"/>
</dbReference>
<dbReference type="SMART" id="SM00382">
    <property type="entry name" value="AAA"/>
    <property type="match status" value="1"/>
</dbReference>
<organism evidence="6 7">
    <name type="scientific">Candidatus Ozemobacter sibiricus</name>
    <dbReference type="NCBI Taxonomy" id="2268124"/>
    <lineage>
        <taxon>Bacteria</taxon>
        <taxon>Candidatus Ozemobacteria</taxon>
        <taxon>Candidatus Ozemobacterales</taxon>
        <taxon>Candidatus Ozemobacteraceae</taxon>
        <taxon>Candidatus Ozemobacter</taxon>
    </lineage>
</organism>
<keyword evidence="3" id="KW-0547">Nucleotide-binding</keyword>
<dbReference type="Proteomes" id="UP000252355">
    <property type="component" value="Unassembled WGS sequence"/>
</dbReference>
<dbReference type="PROSITE" id="PS00211">
    <property type="entry name" value="ABC_TRANSPORTER_1"/>
    <property type="match status" value="1"/>
</dbReference>
<evidence type="ECO:0000313" key="6">
    <source>
        <dbReference type="EMBL" id="RCK81077.1"/>
    </source>
</evidence>
<keyword evidence="2" id="KW-0813">Transport</keyword>
<dbReference type="PANTHER" id="PTHR43335">
    <property type="entry name" value="ABC TRANSPORTER, ATP-BINDING PROTEIN"/>
    <property type="match status" value="1"/>
</dbReference>
<reference evidence="6 7" key="1">
    <citation type="submission" date="2018-05" db="EMBL/GenBank/DDBJ databases">
        <title>A metagenomic window into the 2 km-deep terrestrial subsurface aquifer revealed taxonomically and functionally diverse microbial community comprising novel uncultured bacterial lineages.</title>
        <authorList>
            <person name="Kadnikov V.V."/>
            <person name="Mardanov A.V."/>
            <person name="Beletsky A.V."/>
            <person name="Banks D."/>
            <person name="Pimenov N.V."/>
            <person name="Frank Y.A."/>
            <person name="Karnachuk O.V."/>
            <person name="Ravin N.V."/>
        </authorList>
    </citation>
    <scope>NUCLEOTIDE SEQUENCE [LARGE SCALE GENOMIC DNA]</scope>
    <source>
        <strain evidence="6">BY5</strain>
    </source>
</reference>
<dbReference type="InterPro" id="IPR003593">
    <property type="entry name" value="AAA+_ATPase"/>
</dbReference>
<dbReference type="GO" id="GO:0005524">
    <property type="term" value="F:ATP binding"/>
    <property type="evidence" value="ECO:0007669"/>
    <property type="project" value="UniProtKB-KW"/>
</dbReference>
<feature type="domain" description="ABC transporter" evidence="5">
    <location>
        <begin position="6"/>
        <end position="235"/>
    </location>
</feature>
<sequence>MNGSAIAIEGLVKRVGWWTPQILLDGLDLEVAPGRIFGLLGPNGAGKTTTFKLLLGLMRPTAGRAFLLGREVPHPSSREGVGFLPEVVIHPEHLTVAEYLGFHARLRGLSRPAEKVAAVLQRLEMTAAPHRLLGQCSKGMRQRVDLARVLLGDIRLLFLDEPASGLDPLGQKMLKDLLLQLRQEGITILLSSHAVGILTEVCDEVGFLVRGRLVRQGRVADLLRSGATRLRFRVPTGAEAAWPTPPAGVLALPREGQQGWWRVLAPADVAPTVAALVRQGADILEVTPETTTLDEVFARVVGGVSEGSA</sequence>
<gene>
    <name evidence="6" type="ORF">OZSIB_2454</name>
</gene>